<protein>
    <submittedName>
        <fullName evidence="1">Uncharacterized protein</fullName>
    </submittedName>
</protein>
<keyword evidence="2" id="KW-1185">Reference proteome</keyword>
<organism evidence="1 2">
    <name type="scientific">Agrobacterium tomkonis CFBP 6623</name>
    <dbReference type="NCBI Taxonomy" id="1183432"/>
    <lineage>
        <taxon>Bacteria</taxon>
        <taxon>Pseudomonadati</taxon>
        <taxon>Pseudomonadota</taxon>
        <taxon>Alphaproteobacteria</taxon>
        <taxon>Hyphomicrobiales</taxon>
        <taxon>Rhizobiaceae</taxon>
        <taxon>Rhizobium/Agrobacterium group</taxon>
        <taxon>Agrobacterium</taxon>
        <taxon>Agrobacterium tumefaciens complex</taxon>
    </lineage>
</organism>
<proteinExistence type="predicted"/>
<reference evidence="2" key="1">
    <citation type="submission" date="2016-01" db="EMBL/GenBank/DDBJ databases">
        <authorList>
            <person name="Regsiter A."/>
            <person name="william w."/>
        </authorList>
    </citation>
    <scope>NUCLEOTIDE SEQUENCE [LARGE SCALE GENOMIC DNA]</scope>
    <source>
        <strain evidence="2">CFBP 6623</strain>
    </source>
</reference>
<accession>A0A1S7Q221</accession>
<dbReference type="EMBL" id="FBWK01000033">
    <property type="protein sequence ID" value="CUX30174.1"/>
    <property type="molecule type" value="Genomic_DNA"/>
</dbReference>
<evidence type="ECO:0000313" key="2">
    <source>
        <dbReference type="Proteomes" id="UP000191988"/>
    </source>
</evidence>
<name>A0A1S7Q221_9HYPH</name>
<gene>
    <name evidence="1" type="ORF">AGR3A_Cc390009</name>
</gene>
<sequence>MPEETSSWQPCAMLWAGIDAAGSTFRVTATLSAVMPDWIRHPASPSPWADKTLLAVQTRVGWIPAQGRYDGIWDRP</sequence>
<dbReference type="AlphaFoldDB" id="A0A1S7Q221"/>
<dbReference type="Proteomes" id="UP000191988">
    <property type="component" value="Unassembled WGS sequence"/>
</dbReference>
<dbReference type="STRING" id="1183432.AGR3A_Cc390009"/>
<evidence type="ECO:0000313" key="1">
    <source>
        <dbReference type="EMBL" id="CUX30174.1"/>
    </source>
</evidence>